<dbReference type="Gene3D" id="3.40.50.720">
    <property type="entry name" value="NAD(P)-binding Rossmann-like Domain"/>
    <property type="match status" value="1"/>
</dbReference>
<dbReference type="PROSITE" id="PS00061">
    <property type="entry name" value="ADH_SHORT"/>
    <property type="match status" value="1"/>
</dbReference>
<keyword evidence="5" id="KW-0255">Endonuclease</keyword>
<keyword evidence="6" id="KW-0378">Hydrolase</keyword>
<dbReference type="InterPro" id="IPR043128">
    <property type="entry name" value="Rev_trsase/Diguanyl_cyclase"/>
</dbReference>
<accession>A0AA88HGP0</accession>
<evidence type="ECO:0000313" key="13">
    <source>
        <dbReference type="EMBL" id="KAK2711700.1"/>
    </source>
</evidence>
<keyword evidence="3" id="KW-0548">Nucleotidyltransferase</keyword>
<dbReference type="Pfam" id="PF00106">
    <property type="entry name" value="adh_short"/>
    <property type="match status" value="1"/>
</dbReference>
<feature type="domain" description="Reverse transcriptase" evidence="11">
    <location>
        <begin position="7"/>
        <end position="141"/>
    </location>
</feature>
<dbReference type="CDD" id="cd01647">
    <property type="entry name" value="RT_LTR"/>
    <property type="match status" value="1"/>
</dbReference>
<evidence type="ECO:0000256" key="8">
    <source>
        <dbReference type="ARBA" id="ARBA00022918"/>
    </source>
</evidence>
<organism evidence="13 14">
    <name type="scientific">Artemia franciscana</name>
    <name type="common">Brine shrimp</name>
    <name type="synonym">Artemia sanfranciscana</name>
    <dbReference type="NCBI Taxonomy" id="6661"/>
    <lineage>
        <taxon>Eukaryota</taxon>
        <taxon>Metazoa</taxon>
        <taxon>Ecdysozoa</taxon>
        <taxon>Arthropoda</taxon>
        <taxon>Crustacea</taxon>
        <taxon>Branchiopoda</taxon>
        <taxon>Anostraca</taxon>
        <taxon>Artemiidae</taxon>
        <taxon>Artemia</taxon>
    </lineage>
</organism>
<evidence type="ECO:0000256" key="7">
    <source>
        <dbReference type="ARBA" id="ARBA00022857"/>
    </source>
</evidence>
<keyword evidence="4" id="KW-0540">Nuclease</keyword>
<gene>
    <name evidence="13" type="ORF">QYM36_012718</name>
</gene>
<evidence type="ECO:0000259" key="11">
    <source>
        <dbReference type="Pfam" id="PF00078"/>
    </source>
</evidence>
<dbReference type="Pfam" id="PF17917">
    <property type="entry name" value="RT_RNaseH"/>
    <property type="match status" value="1"/>
</dbReference>
<keyword evidence="2" id="KW-0808">Transferase</keyword>
<comment type="caution">
    <text evidence="13">The sequence shown here is derived from an EMBL/GenBank/DDBJ whole genome shotgun (WGS) entry which is preliminary data.</text>
</comment>
<dbReference type="GO" id="GO:0004090">
    <property type="term" value="F:carbonyl reductase (NADPH) activity"/>
    <property type="evidence" value="ECO:0007669"/>
    <property type="project" value="UniProtKB-EC"/>
</dbReference>
<dbReference type="InterPro" id="IPR041373">
    <property type="entry name" value="RT_RNaseH"/>
</dbReference>
<dbReference type="CDD" id="cd09274">
    <property type="entry name" value="RNase_HI_RT_Ty3"/>
    <property type="match status" value="1"/>
</dbReference>
<dbReference type="InterPro" id="IPR020904">
    <property type="entry name" value="Sc_DH/Rdtase_CS"/>
</dbReference>
<comment type="similarity">
    <text evidence="1">Belongs to the short-chain dehydrogenases/reductases (SDR) family.</text>
</comment>
<reference evidence="13" key="1">
    <citation type="submission" date="2023-07" db="EMBL/GenBank/DDBJ databases">
        <title>Chromosome-level genome assembly of Artemia franciscana.</title>
        <authorList>
            <person name="Jo E."/>
        </authorList>
    </citation>
    <scope>NUCLEOTIDE SEQUENCE</scope>
    <source>
        <tissue evidence="13">Whole body</tissue>
    </source>
</reference>
<dbReference type="InterPro" id="IPR036291">
    <property type="entry name" value="NAD(P)-bd_dom_sf"/>
</dbReference>
<keyword evidence="14" id="KW-1185">Reference proteome</keyword>
<dbReference type="EMBL" id="JAVRJZ010000016">
    <property type="protein sequence ID" value="KAK2711700.1"/>
    <property type="molecule type" value="Genomic_DNA"/>
</dbReference>
<evidence type="ECO:0000256" key="9">
    <source>
        <dbReference type="ARBA" id="ARBA00023002"/>
    </source>
</evidence>
<feature type="domain" description="Reverse transcriptase RNase H-like" evidence="12">
    <location>
        <begin position="231"/>
        <end position="328"/>
    </location>
</feature>
<dbReference type="InterPro" id="IPR050951">
    <property type="entry name" value="Retrovirus_Pol_polyprotein"/>
</dbReference>
<dbReference type="PRINTS" id="PR00081">
    <property type="entry name" value="GDHRDH"/>
</dbReference>
<proteinExistence type="inferred from homology"/>
<evidence type="ECO:0000256" key="3">
    <source>
        <dbReference type="ARBA" id="ARBA00022695"/>
    </source>
</evidence>
<dbReference type="GO" id="GO:0004519">
    <property type="term" value="F:endonuclease activity"/>
    <property type="evidence" value="ECO:0007669"/>
    <property type="project" value="UniProtKB-KW"/>
</dbReference>
<dbReference type="SUPFAM" id="SSF56672">
    <property type="entry name" value="DNA/RNA polymerases"/>
    <property type="match status" value="1"/>
</dbReference>
<sequence>MAIKRPHHPMPTFDEAVLKHAGAKYFTKPDARHGYWSLELDEESSELATFNTSYGQYNFKRMPFGLISVQDEFQRRMEEAFEGIKGFSVIVDDISISGRTDEEHDSNVRSALIRARKKCVKLNLQKCVFKSDSIPYFGHIISEAGIHPDPRKVRALKEMRIPSTKDELQTVLGMMNYLARYIPNLSSLNQPLRELVNQREFKWEEEHNSAFTNIKESICDSLSFLDPTSGNIELQVDASKFSLGATILQNGKTVSFASRSLNRTEQNYSQIEKELYTILFGCLHYHQYLYGQKFIVVSNHKPLQVVLNCPISKSSPRLQRMLLKIQPYDFTVIFRLGKEISVADALSLLYLPEEDTETQMEIEAGMTAKKVAVVTGSNKGIGFAIVKELCQKFDGDVFLTSRDDSRGQIAINQLKKEGFNPKFHQLDIDHKGSVEVLRDFLQKNYGGLDCLVNNAAIAYKNAATEPFGEQAENTIKTNYFSTLNLCNILFPILRPHARVVNVSSSAGFLRKIPSDELRKKLSAPDVTVEEISQLMKEFVESAKAGNHSEKGWPNSTYVVSKVGLSALTRVQHRMFQQDPREDIVVNHVHPGYVDTDMTSHKGVLKPEEGAQAPSWLALLPENVEKPKGDYVWHDCQIVDWLNGPIPGAH</sequence>
<evidence type="ECO:0000256" key="6">
    <source>
        <dbReference type="ARBA" id="ARBA00022801"/>
    </source>
</evidence>
<evidence type="ECO:0000256" key="1">
    <source>
        <dbReference type="ARBA" id="ARBA00006484"/>
    </source>
</evidence>
<dbReference type="GO" id="GO:0016787">
    <property type="term" value="F:hydrolase activity"/>
    <property type="evidence" value="ECO:0007669"/>
    <property type="project" value="UniProtKB-KW"/>
</dbReference>
<dbReference type="EC" id="1.1.1.184" evidence="10"/>
<name>A0AA88HGP0_ARTSF</name>
<dbReference type="PANTHER" id="PTHR37984:SF7">
    <property type="entry name" value="INTEGRASE CATALYTIC DOMAIN-CONTAINING PROTEIN"/>
    <property type="match status" value="1"/>
</dbReference>
<keyword evidence="7" id="KW-0521">NADP</keyword>
<dbReference type="InterPro" id="IPR045313">
    <property type="entry name" value="CBR1-like"/>
</dbReference>
<keyword evidence="9" id="KW-0560">Oxidoreductase</keyword>
<dbReference type="InterPro" id="IPR043502">
    <property type="entry name" value="DNA/RNA_pol_sf"/>
</dbReference>
<dbReference type="SUPFAM" id="SSF51735">
    <property type="entry name" value="NAD(P)-binding Rossmann-fold domains"/>
    <property type="match status" value="1"/>
</dbReference>
<dbReference type="GO" id="GO:0003964">
    <property type="term" value="F:RNA-directed DNA polymerase activity"/>
    <property type="evidence" value="ECO:0007669"/>
    <property type="project" value="UniProtKB-KW"/>
</dbReference>
<evidence type="ECO:0000259" key="12">
    <source>
        <dbReference type="Pfam" id="PF17917"/>
    </source>
</evidence>
<dbReference type="CDD" id="cd05324">
    <property type="entry name" value="carb_red_PTCR-like_SDR_c"/>
    <property type="match status" value="1"/>
</dbReference>
<dbReference type="AlphaFoldDB" id="A0AA88HGP0"/>
<evidence type="ECO:0000256" key="4">
    <source>
        <dbReference type="ARBA" id="ARBA00022722"/>
    </source>
</evidence>
<dbReference type="Proteomes" id="UP001187531">
    <property type="component" value="Unassembled WGS sequence"/>
</dbReference>
<evidence type="ECO:0000256" key="10">
    <source>
        <dbReference type="ARBA" id="ARBA00026118"/>
    </source>
</evidence>
<keyword evidence="8" id="KW-0695">RNA-directed DNA polymerase</keyword>
<dbReference type="Gene3D" id="3.30.70.270">
    <property type="match status" value="2"/>
</dbReference>
<dbReference type="PANTHER" id="PTHR37984">
    <property type="entry name" value="PROTEIN CBG26694"/>
    <property type="match status" value="1"/>
</dbReference>
<dbReference type="Pfam" id="PF00078">
    <property type="entry name" value="RVT_1"/>
    <property type="match status" value="1"/>
</dbReference>
<evidence type="ECO:0000256" key="2">
    <source>
        <dbReference type="ARBA" id="ARBA00022679"/>
    </source>
</evidence>
<evidence type="ECO:0000313" key="14">
    <source>
        <dbReference type="Proteomes" id="UP001187531"/>
    </source>
</evidence>
<evidence type="ECO:0000256" key="5">
    <source>
        <dbReference type="ARBA" id="ARBA00022759"/>
    </source>
</evidence>
<dbReference type="InterPro" id="IPR000477">
    <property type="entry name" value="RT_dom"/>
</dbReference>
<dbReference type="InterPro" id="IPR002347">
    <property type="entry name" value="SDR_fam"/>
</dbReference>
<protein>
    <recommendedName>
        <fullName evidence="10">carbonyl reductase (NADPH)</fullName>
        <ecNumber evidence="10">1.1.1.184</ecNumber>
    </recommendedName>
</protein>
<dbReference type="Gene3D" id="3.10.10.10">
    <property type="entry name" value="HIV Type 1 Reverse Transcriptase, subunit A, domain 1"/>
    <property type="match status" value="1"/>
</dbReference>